<name>A0ABQ6FB12_9RHOO</name>
<sequence>MAGLAMSIFDVLAEERIRAALARGELSGLPGEGRPLVFEDDCLVPAEARMANRILRNAGYIPPALADLNELRTLAQSLATEQDAPTAARRMRRMTRLLLQLEAAGLSHVSSALLKRVGGPADLPKLHSSGELPLK</sequence>
<reference evidence="3" key="1">
    <citation type="journal article" date="2019" name="Int. J. Syst. Evol. Microbiol.">
        <title>The Global Catalogue of Microorganisms (GCM) 10K type strain sequencing project: providing services to taxonomists for standard genome sequencing and annotation.</title>
        <authorList>
            <consortium name="The Broad Institute Genomics Platform"/>
            <consortium name="The Broad Institute Genome Sequencing Center for Infectious Disease"/>
            <person name="Wu L."/>
            <person name="Ma J."/>
        </authorList>
    </citation>
    <scope>NUCLEOTIDE SEQUENCE [LARGE SCALE GENOMIC DNA]</scope>
    <source>
        <strain evidence="3">NBRC 102407</strain>
    </source>
</reference>
<feature type="domain" description="DnaJ homologue subfamily C member 28 conserved" evidence="1">
    <location>
        <begin position="12"/>
        <end position="78"/>
    </location>
</feature>
<dbReference type="EMBL" id="BSPX01000025">
    <property type="protein sequence ID" value="GLT22464.1"/>
    <property type="molecule type" value="Genomic_DNA"/>
</dbReference>
<gene>
    <name evidence="2" type="ORF">GCM10007933_19240</name>
</gene>
<evidence type="ECO:0000313" key="3">
    <source>
        <dbReference type="Proteomes" id="UP001157167"/>
    </source>
</evidence>
<evidence type="ECO:0000259" key="1">
    <source>
        <dbReference type="Pfam" id="PF09350"/>
    </source>
</evidence>
<dbReference type="InterPro" id="IPR018961">
    <property type="entry name" value="DnaJ_homolog_subfam-C_membr-28"/>
</dbReference>
<dbReference type="PANTHER" id="PTHR39158">
    <property type="entry name" value="OS08G0560600 PROTEIN"/>
    <property type="match status" value="1"/>
</dbReference>
<proteinExistence type="predicted"/>
<dbReference type="InterPro" id="IPR052573">
    <property type="entry name" value="DnaJ_C_subfamily_28"/>
</dbReference>
<dbReference type="Proteomes" id="UP001157167">
    <property type="component" value="Unassembled WGS sequence"/>
</dbReference>
<dbReference type="PANTHER" id="PTHR39158:SF1">
    <property type="entry name" value="DNAJ HOMOLOG SUBFAMILY C MEMBER 28"/>
    <property type="match status" value="1"/>
</dbReference>
<keyword evidence="3" id="KW-1185">Reference proteome</keyword>
<dbReference type="Pfam" id="PF09350">
    <property type="entry name" value="DJC28_CD"/>
    <property type="match status" value="1"/>
</dbReference>
<accession>A0ABQ6FB12</accession>
<evidence type="ECO:0000313" key="2">
    <source>
        <dbReference type="EMBL" id="GLT22464.1"/>
    </source>
</evidence>
<protein>
    <recommendedName>
        <fullName evidence="1">DnaJ homologue subfamily C member 28 conserved domain-containing protein</fullName>
    </recommendedName>
</protein>
<comment type="caution">
    <text evidence="2">The sequence shown here is derived from an EMBL/GenBank/DDBJ whole genome shotgun (WGS) entry which is preliminary data.</text>
</comment>
<organism evidence="2 3">
    <name type="scientific">Zoogloea oryzae</name>
    <dbReference type="NCBI Taxonomy" id="310767"/>
    <lineage>
        <taxon>Bacteria</taxon>
        <taxon>Pseudomonadati</taxon>
        <taxon>Pseudomonadota</taxon>
        <taxon>Betaproteobacteria</taxon>
        <taxon>Rhodocyclales</taxon>
        <taxon>Zoogloeaceae</taxon>
        <taxon>Zoogloea</taxon>
    </lineage>
</organism>